<keyword evidence="2" id="KW-0813">Transport</keyword>
<dbReference type="PANTHER" id="PTHR21292">
    <property type="entry name" value="EXOCYST COMPLEX COMPONENT SEC6-RELATED"/>
    <property type="match status" value="1"/>
</dbReference>
<organism evidence="6 7">
    <name type="scientific">Toxocara canis</name>
    <name type="common">Canine roundworm</name>
    <dbReference type="NCBI Taxonomy" id="6265"/>
    <lineage>
        <taxon>Eukaryota</taxon>
        <taxon>Metazoa</taxon>
        <taxon>Ecdysozoa</taxon>
        <taxon>Nematoda</taxon>
        <taxon>Chromadorea</taxon>
        <taxon>Rhabditida</taxon>
        <taxon>Spirurina</taxon>
        <taxon>Ascaridomorpha</taxon>
        <taxon>Ascaridoidea</taxon>
        <taxon>Toxocaridae</taxon>
        <taxon>Toxocara</taxon>
    </lineage>
</organism>
<dbReference type="GO" id="GO:0000145">
    <property type="term" value="C:exocyst"/>
    <property type="evidence" value="ECO:0007669"/>
    <property type="project" value="InterPro"/>
</dbReference>
<gene>
    <name evidence="5" type="ORF">TCNE_LOCUS16723</name>
</gene>
<keyword evidence="6" id="KW-1185">Reference proteome</keyword>
<dbReference type="InterPro" id="IPR042532">
    <property type="entry name" value="EXOC3/Sec6_C"/>
</dbReference>
<feature type="region of interest" description="Disordered" evidence="4">
    <location>
        <begin position="95"/>
        <end position="132"/>
    </location>
</feature>
<comment type="similarity">
    <text evidence="1">Belongs to the SEC6 family.</text>
</comment>
<sequence length="404" mass="44951">MCVESCERLRKYIPSLNESTVRRGSATSTIVPVKPIIVHAEMPRKQSTAHRLSVEECNLKTKQHFGMRSAIRDAVSAIKDVTLAKISSSSSSNSLAELGTQVTGGRNITDSVPSSAKSKPSGSTSSQSSKGVPINVQVSDSISLGDEISLASEAEAAQISAVEKFYELKERFLGILQTTLSSLSGEVFDDLADFFEQLLGKKWIKSSHAIDTICMTILDYYSDHKHLRPCLRIELMMCIEFKLIAEYLISIASRVITCSNYEKRCAIAKALKRDVLCINRTFQPIFQQHKCDENIADLANILLRVADFIGLRDKSMISLEATSFVRTYPDIHSEMLFALLDVRDDLSSSESRAMADECIRVAGGRNGEPLFARLFQMCKGERKTSQIIKDVVPRLRRRVRLSIV</sequence>
<dbReference type="AlphaFoldDB" id="A0A183V7K3"/>
<dbReference type="Pfam" id="PF06046">
    <property type="entry name" value="Sec6"/>
    <property type="match status" value="1"/>
</dbReference>
<dbReference type="InterPro" id="IPR010326">
    <property type="entry name" value="EXOC3/Sec6"/>
</dbReference>
<dbReference type="EMBL" id="UYWY01023837">
    <property type="protein sequence ID" value="VDM48044.1"/>
    <property type="molecule type" value="Genomic_DNA"/>
</dbReference>
<evidence type="ECO:0000256" key="3">
    <source>
        <dbReference type="ARBA" id="ARBA00022483"/>
    </source>
</evidence>
<name>A0A183V7K3_TOXCA</name>
<dbReference type="Proteomes" id="UP000050794">
    <property type="component" value="Unassembled WGS sequence"/>
</dbReference>
<evidence type="ECO:0000256" key="1">
    <source>
        <dbReference type="ARBA" id="ARBA00009447"/>
    </source>
</evidence>
<reference evidence="7" key="1">
    <citation type="submission" date="2016-06" db="UniProtKB">
        <authorList>
            <consortium name="WormBaseParasite"/>
        </authorList>
    </citation>
    <scope>IDENTIFICATION</scope>
</reference>
<protein>
    <submittedName>
        <fullName evidence="7">Exocyst complex component 3</fullName>
    </submittedName>
</protein>
<evidence type="ECO:0000313" key="5">
    <source>
        <dbReference type="EMBL" id="VDM48044.1"/>
    </source>
</evidence>
<proteinExistence type="inferred from homology"/>
<dbReference type="GO" id="GO:0051601">
    <property type="term" value="P:exocyst localization"/>
    <property type="evidence" value="ECO:0007669"/>
    <property type="project" value="TreeGrafter"/>
</dbReference>
<dbReference type="Gene3D" id="1.10.357.70">
    <property type="entry name" value="Exocyst complex component Sec6, C-terminal domain"/>
    <property type="match status" value="1"/>
</dbReference>
<dbReference type="GO" id="GO:0000149">
    <property type="term" value="F:SNARE binding"/>
    <property type="evidence" value="ECO:0007669"/>
    <property type="project" value="TreeGrafter"/>
</dbReference>
<accession>A0A183V7K3</accession>
<reference evidence="5 6" key="2">
    <citation type="submission" date="2018-11" db="EMBL/GenBank/DDBJ databases">
        <authorList>
            <consortium name="Pathogen Informatics"/>
        </authorList>
    </citation>
    <scope>NUCLEOTIDE SEQUENCE [LARGE SCALE GENOMIC DNA]</scope>
</reference>
<evidence type="ECO:0000313" key="6">
    <source>
        <dbReference type="Proteomes" id="UP000050794"/>
    </source>
</evidence>
<evidence type="ECO:0000256" key="4">
    <source>
        <dbReference type="SAM" id="MobiDB-lite"/>
    </source>
</evidence>
<dbReference type="GO" id="GO:0006887">
    <property type="term" value="P:exocytosis"/>
    <property type="evidence" value="ECO:0007669"/>
    <property type="project" value="UniProtKB-KW"/>
</dbReference>
<dbReference type="WBParaSite" id="TCNE_0001672401-mRNA-1">
    <property type="protein sequence ID" value="TCNE_0001672401-mRNA-1"/>
    <property type="gene ID" value="TCNE_0001672401"/>
</dbReference>
<feature type="compositionally biased region" description="Polar residues" evidence="4">
    <location>
        <begin position="100"/>
        <end position="110"/>
    </location>
</feature>
<feature type="compositionally biased region" description="Low complexity" evidence="4">
    <location>
        <begin position="111"/>
        <end position="132"/>
    </location>
</feature>
<keyword evidence="3" id="KW-0268">Exocytosis</keyword>
<evidence type="ECO:0000313" key="7">
    <source>
        <dbReference type="WBParaSite" id="TCNE_0001672401-mRNA-1"/>
    </source>
</evidence>
<evidence type="ECO:0000256" key="2">
    <source>
        <dbReference type="ARBA" id="ARBA00022448"/>
    </source>
</evidence>
<dbReference type="PANTHER" id="PTHR21292:SF1">
    <property type="entry name" value="EXOCYST COMPLEX COMPONENT 3"/>
    <property type="match status" value="1"/>
</dbReference>